<proteinExistence type="predicted"/>
<dbReference type="GO" id="GO:0008270">
    <property type="term" value="F:zinc ion binding"/>
    <property type="evidence" value="ECO:0007669"/>
    <property type="project" value="UniProtKB-KW"/>
</dbReference>
<dbReference type="Ensembl" id="ENSLLET00000006176.1">
    <property type="protein sequence ID" value="ENSLLEP00000005928.1"/>
    <property type="gene ID" value="ENSLLEG00000003740.1"/>
</dbReference>
<dbReference type="SUPFAM" id="SSF57850">
    <property type="entry name" value="RING/U-box"/>
    <property type="match status" value="1"/>
</dbReference>
<dbReference type="PANTHER" id="PTHR22663">
    <property type="entry name" value="RING FINGER PROTEIN NARYA-RELATED"/>
    <property type="match status" value="1"/>
</dbReference>
<dbReference type="GO" id="GO:0000795">
    <property type="term" value="C:synaptonemal complex"/>
    <property type="evidence" value="ECO:0007669"/>
    <property type="project" value="InterPro"/>
</dbReference>
<dbReference type="InterPro" id="IPR001841">
    <property type="entry name" value="Znf_RING"/>
</dbReference>
<organism evidence="9 10">
    <name type="scientific">Leptobrachium leishanense</name>
    <name type="common">Leishan spiny toad</name>
    <dbReference type="NCBI Taxonomy" id="445787"/>
    <lineage>
        <taxon>Eukaryota</taxon>
        <taxon>Metazoa</taxon>
        <taxon>Chordata</taxon>
        <taxon>Craniata</taxon>
        <taxon>Vertebrata</taxon>
        <taxon>Euteleostomi</taxon>
        <taxon>Amphibia</taxon>
        <taxon>Batrachia</taxon>
        <taxon>Anura</taxon>
        <taxon>Pelobatoidea</taxon>
        <taxon>Megophryidae</taxon>
        <taxon>Leptobrachium</taxon>
    </lineage>
</organism>
<dbReference type="PANTHER" id="PTHR22663:SF21">
    <property type="entry name" value="E3 SUMO-PROTEIN LIGASE RNF212-RELATED"/>
    <property type="match status" value="1"/>
</dbReference>
<dbReference type="GO" id="GO:0007129">
    <property type="term" value="P:homologous chromosome pairing at meiosis"/>
    <property type="evidence" value="ECO:0007669"/>
    <property type="project" value="TreeGrafter"/>
</dbReference>
<evidence type="ECO:0000259" key="8">
    <source>
        <dbReference type="PROSITE" id="PS50089"/>
    </source>
</evidence>
<feature type="region of interest" description="Disordered" evidence="7">
    <location>
        <begin position="251"/>
        <end position="301"/>
    </location>
</feature>
<evidence type="ECO:0000256" key="1">
    <source>
        <dbReference type="ARBA" id="ARBA00022723"/>
    </source>
</evidence>
<name>A0A8C5LYE4_9ANUR</name>
<gene>
    <name evidence="9" type="primary">RNF212</name>
</gene>
<evidence type="ECO:0000256" key="6">
    <source>
        <dbReference type="SAM" id="Coils"/>
    </source>
</evidence>
<dbReference type="PROSITE" id="PS00518">
    <property type="entry name" value="ZF_RING_1"/>
    <property type="match status" value="1"/>
</dbReference>
<evidence type="ECO:0000256" key="5">
    <source>
        <dbReference type="PROSITE-ProRule" id="PRU00175"/>
    </source>
</evidence>
<keyword evidence="3" id="KW-0862">Zinc</keyword>
<protein>
    <submittedName>
        <fullName evidence="9">Ring finger protein 212</fullName>
    </submittedName>
</protein>
<sequence length="301" mass="33479">MASVMRCNVCFGRQGRALTSCGHVLCEGCLQGGTNDQCTVCRSVCRTVALDNQTNPDIKMLFMDINSLCKTFSAEFSQIVEFQESHRRRSLSFYKGNIEKLEEKNEKLTQQVQQLQSRHQIDGRGDFPMSYSQKLSQTSNQVQAPRPFSTSIKQAAHSENKPGYSPYSLPFPRQSSFNNRSETMEIDPVASRKKAYETVAGPTRISLISPPQDGRMGHISGRTNSPSLIPGSLRSSQLGSSQQLNALHRFSSQSSLQGNKTSVWDMYGPKTPQIYRHTPQSSQSAGGKHPISLPSILLRRT</sequence>
<dbReference type="AlphaFoldDB" id="A0A8C5LYE4"/>
<dbReference type="InterPro" id="IPR042123">
    <property type="entry name" value="Zip3/RNF212-like"/>
</dbReference>
<dbReference type="GO" id="GO:0016925">
    <property type="term" value="P:protein sumoylation"/>
    <property type="evidence" value="ECO:0007669"/>
    <property type="project" value="TreeGrafter"/>
</dbReference>
<reference evidence="9" key="1">
    <citation type="submission" date="2025-08" db="UniProtKB">
        <authorList>
            <consortium name="Ensembl"/>
        </authorList>
    </citation>
    <scope>IDENTIFICATION</scope>
</reference>
<evidence type="ECO:0000256" key="3">
    <source>
        <dbReference type="ARBA" id="ARBA00022833"/>
    </source>
</evidence>
<dbReference type="GO" id="GO:0019789">
    <property type="term" value="F:SUMO transferase activity"/>
    <property type="evidence" value="ECO:0007669"/>
    <property type="project" value="InterPro"/>
</dbReference>
<keyword evidence="4" id="KW-0469">Meiosis</keyword>
<reference evidence="9" key="2">
    <citation type="submission" date="2025-09" db="UniProtKB">
        <authorList>
            <consortium name="Ensembl"/>
        </authorList>
    </citation>
    <scope>IDENTIFICATION</scope>
</reference>
<dbReference type="GeneTree" id="ENSGT00740000115581"/>
<evidence type="ECO:0000313" key="9">
    <source>
        <dbReference type="Ensembl" id="ENSLLEP00000005928.1"/>
    </source>
</evidence>
<dbReference type="Proteomes" id="UP000694569">
    <property type="component" value="Unplaced"/>
</dbReference>
<evidence type="ECO:0000256" key="7">
    <source>
        <dbReference type="SAM" id="MobiDB-lite"/>
    </source>
</evidence>
<feature type="compositionally biased region" description="Polar residues" evidence="7">
    <location>
        <begin position="251"/>
        <end position="262"/>
    </location>
</feature>
<dbReference type="PROSITE" id="PS50089">
    <property type="entry name" value="ZF_RING_2"/>
    <property type="match status" value="1"/>
</dbReference>
<keyword evidence="2 5" id="KW-0863">Zinc-finger</keyword>
<dbReference type="Gene3D" id="3.30.40.10">
    <property type="entry name" value="Zinc/RING finger domain, C3HC4 (zinc finger)"/>
    <property type="match status" value="1"/>
</dbReference>
<keyword evidence="6" id="KW-0175">Coiled coil</keyword>
<feature type="coiled-coil region" evidence="6">
    <location>
        <begin position="91"/>
        <end position="118"/>
    </location>
</feature>
<dbReference type="Pfam" id="PF14634">
    <property type="entry name" value="zf-RING_5"/>
    <property type="match status" value="1"/>
</dbReference>
<evidence type="ECO:0000256" key="2">
    <source>
        <dbReference type="ARBA" id="ARBA00022771"/>
    </source>
</evidence>
<feature type="domain" description="RING-type" evidence="8">
    <location>
        <begin position="7"/>
        <end position="42"/>
    </location>
</feature>
<dbReference type="OrthoDB" id="2535391at2759"/>
<evidence type="ECO:0000256" key="4">
    <source>
        <dbReference type="ARBA" id="ARBA00023254"/>
    </source>
</evidence>
<dbReference type="GO" id="GO:0007131">
    <property type="term" value="P:reciprocal meiotic recombination"/>
    <property type="evidence" value="ECO:0007669"/>
    <property type="project" value="InterPro"/>
</dbReference>
<evidence type="ECO:0000313" key="10">
    <source>
        <dbReference type="Proteomes" id="UP000694569"/>
    </source>
</evidence>
<keyword evidence="1" id="KW-0479">Metal-binding</keyword>
<dbReference type="InterPro" id="IPR013083">
    <property type="entry name" value="Znf_RING/FYVE/PHD"/>
</dbReference>
<keyword evidence="10" id="KW-1185">Reference proteome</keyword>
<accession>A0A8C5LYE4</accession>
<dbReference type="InterPro" id="IPR017907">
    <property type="entry name" value="Znf_RING_CS"/>
</dbReference>